<evidence type="ECO:0000259" key="1">
    <source>
        <dbReference type="Pfam" id="PF08501"/>
    </source>
</evidence>
<organism evidence="2 3">
    <name type="scientific">Ensete ventricosum</name>
    <name type="common">Abyssinian banana</name>
    <name type="synonym">Musa ensete</name>
    <dbReference type="NCBI Taxonomy" id="4639"/>
    <lineage>
        <taxon>Eukaryota</taxon>
        <taxon>Viridiplantae</taxon>
        <taxon>Streptophyta</taxon>
        <taxon>Embryophyta</taxon>
        <taxon>Tracheophyta</taxon>
        <taxon>Spermatophyta</taxon>
        <taxon>Magnoliopsida</taxon>
        <taxon>Liliopsida</taxon>
        <taxon>Zingiberales</taxon>
        <taxon>Musaceae</taxon>
        <taxon>Ensete</taxon>
    </lineage>
</organism>
<dbReference type="GO" id="GO:0003855">
    <property type="term" value="F:3-dehydroquinate dehydratase activity"/>
    <property type="evidence" value="ECO:0007669"/>
    <property type="project" value="InterPro"/>
</dbReference>
<dbReference type="InterPro" id="IPR013785">
    <property type="entry name" value="Aldolase_TIM"/>
</dbReference>
<dbReference type="InterPro" id="IPR013708">
    <property type="entry name" value="Shikimate_DH-bd_N"/>
</dbReference>
<accession>A0A426ZY28</accession>
<comment type="caution">
    <text evidence="2">The sequence shown here is derived from an EMBL/GenBank/DDBJ whole genome shotgun (WGS) entry which is preliminary data.</text>
</comment>
<reference evidence="2 3" key="1">
    <citation type="journal article" date="2014" name="Agronomy (Basel)">
        <title>A Draft Genome Sequence for Ensete ventricosum, the Drought-Tolerant Tree Against Hunger.</title>
        <authorList>
            <person name="Harrison J."/>
            <person name="Moore K.A."/>
            <person name="Paszkiewicz K."/>
            <person name="Jones T."/>
            <person name="Grant M."/>
            <person name="Ambacheew D."/>
            <person name="Muzemil S."/>
            <person name="Studholme D.J."/>
        </authorList>
    </citation>
    <scope>NUCLEOTIDE SEQUENCE [LARGE SCALE GENOMIC DNA]</scope>
</reference>
<proteinExistence type="predicted"/>
<name>A0A426ZY28_ENSVE</name>
<dbReference type="AlphaFoldDB" id="A0A426ZY28"/>
<protein>
    <recommendedName>
        <fullName evidence="1">Shikimate dehydrogenase substrate binding N-terminal domain-containing protein</fullName>
    </recommendedName>
</protein>
<dbReference type="GO" id="GO:0009423">
    <property type="term" value="P:chorismate biosynthetic process"/>
    <property type="evidence" value="ECO:0007669"/>
    <property type="project" value="TreeGrafter"/>
</dbReference>
<evidence type="ECO:0000313" key="3">
    <source>
        <dbReference type="Proteomes" id="UP000287651"/>
    </source>
</evidence>
<dbReference type="InterPro" id="IPR022893">
    <property type="entry name" value="Shikimate_DH_fam"/>
</dbReference>
<dbReference type="SUPFAM" id="SSF53223">
    <property type="entry name" value="Aminoacid dehydrogenase-like, N-terminal domain"/>
    <property type="match status" value="1"/>
</dbReference>
<dbReference type="Proteomes" id="UP000287651">
    <property type="component" value="Unassembled WGS sequence"/>
</dbReference>
<dbReference type="PANTHER" id="PTHR21089:SF1">
    <property type="entry name" value="BIFUNCTIONAL 3-DEHYDROQUINATE DEHYDRATASE_SHIKIMATE DEHYDROGENASE, CHLOROPLASTIC"/>
    <property type="match status" value="1"/>
</dbReference>
<dbReference type="Gene3D" id="3.20.20.70">
    <property type="entry name" value="Aldolase class I"/>
    <property type="match status" value="1"/>
</dbReference>
<dbReference type="Pfam" id="PF08501">
    <property type="entry name" value="Shikimate_dh_N"/>
    <property type="match status" value="1"/>
</dbReference>
<dbReference type="SUPFAM" id="SSF51569">
    <property type="entry name" value="Aldolase"/>
    <property type="match status" value="1"/>
</dbReference>
<dbReference type="Pfam" id="PF01487">
    <property type="entry name" value="DHquinase_I"/>
    <property type="match status" value="1"/>
</dbReference>
<dbReference type="GO" id="GO:0004764">
    <property type="term" value="F:shikimate 3-dehydrogenase (NADP+) activity"/>
    <property type="evidence" value="ECO:0007669"/>
    <property type="project" value="InterPro"/>
</dbReference>
<dbReference type="InterPro" id="IPR046346">
    <property type="entry name" value="Aminoacid_DH-like_N_sf"/>
</dbReference>
<evidence type="ECO:0000313" key="2">
    <source>
        <dbReference type="EMBL" id="RRT68939.1"/>
    </source>
</evidence>
<dbReference type="PANTHER" id="PTHR21089">
    <property type="entry name" value="SHIKIMATE DEHYDROGENASE"/>
    <property type="match status" value="1"/>
</dbReference>
<dbReference type="EMBL" id="AMZH03004527">
    <property type="protein sequence ID" value="RRT68939.1"/>
    <property type="molecule type" value="Genomic_DNA"/>
</dbReference>
<dbReference type="Gene3D" id="3.40.50.10860">
    <property type="entry name" value="Leucine Dehydrogenase, chain A, domain 1"/>
    <property type="match status" value="1"/>
</dbReference>
<feature type="domain" description="Shikimate dehydrogenase substrate binding N-terminal" evidence="1">
    <location>
        <begin position="58"/>
        <end position="130"/>
    </location>
</feature>
<gene>
    <name evidence="2" type="ORF">B296_00016117</name>
</gene>
<dbReference type="GO" id="GO:0019632">
    <property type="term" value="P:shikimate metabolic process"/>
    <property type="evidence" value="ECO:0007669"/>
    <property type="project" value="TreeGrafter"/>
</dbReference>
<sequence length="156" mass="16799">MGERGLVSRLLCPKFGGYLTFGTLGVGKESAPGQPTISDLLNVYNIRQIGADTKIFGIVGKPVGHSKSPVLLNAAFKSAGFDAVYVPLLVDDLVSFLNAYSSPDFAGFSCTIPHKEAAVRCCDKVDPVAKVRNFIPSLSGYWNYFTGIFASFLRIL</sequence>
<dbReference type="InterPro" id="IPR001381">
    <property type="entry name" value="DHquinase_I"/>
</dbReference>